<keyword evidence="6" id="KW-0812">Transmembrane</keyword>
<evidence type="ECO:0000313" key="7">
    <source>
        <dbReference type="EMBL" id="KAL1398328.1"/>
    </source>
</evidence>
<dbReference type="InterPro" id="IPR023214">
    <property type="entry name" value="HAD_sf"/>
</dbReference>
<evidence type="ECO:0000256" key="6">
    <source>
        <dbReference type="SAM" id="Phobius"/>
    </source>
</evidence>
<dbReference type="InterPro" id="IPR003337">
    <property type="entry name" value="Trehalose_PPase"/>
</dbReference>
<keyword evidence="6" id="KW-1133">Transmembrane helix</keyword>
<evidence type="ECO:0000313" key="8">
    <source>
        <dbReference type="Proteomes" id="UP001562425"/>
    </source>
</evidence>
<organism evidence="7 8">
    <name type="scientific">Culex pipiens pipiens</name>
    <name type="common">Northern house mosquito</name>
    <dbReference type="NCBI Taxonomy" id="38569"/>
    <lineage>
        <taxon>Eukaryota</taxon>
        <taxon>Metazoa</taxon>
        <taxon>Ecdysozoa</taxon>
        <taxon>Arthropoda</taxon>
        <taxon>Hexapoda</taxon>
        <taxon>Insecta</taxon>
        <taxon>Pterygota</taxon>
        <taxon>Neoptera</taxon>
        <taxon>Endopterygota</taxon>
        <taxon>Diptera</taxon>
        <taxon>Nematocera</taxon>
        <taxon>Culicoidea</taxon>
        <taxon>Culicidae</taxon>
        <taxon>Culicinae</taxon>
        <taxon>Culicini</taxon>
        <taxon>Culex</taxon>
        <taxon>Culex</taxon>
    </lineage>
</organism>
<dbReference type="Gene3D" id="3.40.50.1000">
    <property type="entry name" value="HAD superfamily/HAD-like"/>
    <property type="match status" value="1"/>
</dbReference>
<dbReference type="EC" id="3.1.3.12" evidence="5"/>
<comment type="caution">
    <text evidence="7">The sequence shown here is derived from an EMBL/GenBank/DDBJ whole genome shotgun (WGS) entry which is preliminary data.</text>
</comment>
<dbReference type="EMBL" id="JBEHCU010005931">
    <property type="protein sequence ID" value="KAL1398328.1"/>
    <property type="molecule type" value="Genomic_DNA"/>
</dbReference>
<dbReference type="CDD" id="cd01627">
    <property type="entry name" value="HAD_TPP"/>
    <property type="match status" value="1"/>
</dbReference>
<dbReference type="PANTHER" id="PTHR43768:SF3">
    <property type="entry name" value="TREHALOSE 6-PHOSPHATE PHOSPHATASE"/>
    <property type="match status" value="1"/>
</dbReference>
<dbReference type="PANTHER" id="PTHR43768">
    <property type="entry name" value="TREHALOSE 6-PHOSPHATE PHOSPHATASE"/>
    <property type="match status" value="1"/>
</dbReference>
<dbReference type="Pfam" id="PF02358">
    <property type="entry name" value="Trehalose_PPase"/>
    <property type="match status" value="1"/>
</dbReference>
<protein>
    <recommendedName>
        <fullName evidence="5">Trehalose 6-phosphate phosphatase</fullName>
        <ecNumber evidence="5">3.1.3.12</ecNumber>
    </recommendedName>
</protein>
<dbReference type="Proteomes" id="UP001562425">
    <property type="component" value="Unassembled WGS sequence"/>
</dbReference>
<dbReference type="Gene3D" id="3.30.70.1020">
    <property type="entry name" value="Trehalose-6-phosphate phosphatase related protein, domain 2"/>
    <property type="match status" value="1"/>
</dbReference>
<evidence type="ECO:0000256" key="4">
    <source>
        <dbReference type="ARBA" id="ARBA00022801"/>
    </source>
</evidence>
<evidence type="ECO:0000256" key="3">
    <source>
        <dbReference type="ARBA" id="ARBA00008770"/>
    </source>
</evidence>
<dbReference type="InterPro" id="IPR036412">
    <property type="entry name" value="HAD-like_sf"/>
</dbReference>
<accession>A0ABD1DF69</accession>
<dbReference type="SUPFAM" id="SSF56784">
    <property type="entry name" value="HAD-like"/>
    <property type="match status" value="1"/>
</dbReference>
<dbReference type="InterPro" id="IPR006379">
    <property type="entry name" value="HAD-SF_hydro_IIB"/>
</dbReference>
<evidence type="ECO:0000256" key="5">
    <source>
        <dbReference type="RuleBase" id="RU361117"/>
    </source>
</evidence>
<reference evidence="7 8" key="1">
    <citation type="submission" date="2024-05" db="EMBL/GenBank/DDBJ databases">
        <title>Culex pipiens pipiens assembly and annotation.</title>
        <authorList>
            <person name="Alout H."/>
            <person name="Durand T."/>
        </authorList>
    </citation>
    <scope>NUCLEOTIDE SEQUENCE [LARGE SCALE GENOMIC DNA]</scope>
    <source>
        <strain evidence="7">HA-2024</strain>
        <tissue evidence="7">Whole body</tissue>
    </source>
</reference>
<dbReference type="NCBIfam" id="TIGR00685">
    <property type="entry name" value="T6PP"/>
    <property type="match status" value="1"/>
</dbReference>
<dbReference type="AlphaFoldDB" id="A0ABD1DF69"/>
<dbReference type="NCBIfam" id="TIGR01484">
    <property type="entry name" value="HAD-SF-IIB"/>
    <property type="match status" value="1"/>
</dbReference>
<comment type="cofactor">
    <cofactor evidence="5">
        <name>a divalent metal cation</name>
        <dbReference type="ChEBI" id="CHEBI:60240"/>
    </cofactor>
</comment>
<name>A0ABD1DF69_CULPP</name>
<proteinExistence type="inferred from homology"/>
<keyword evidence="8" id="KW-1185">Reference proteome</keyword>
<dbReference type="InterPro" id="IPR044651">
    <property type="entry name" value="OTSB-like"/>
</dbReference>
<keyword evidence="4 5" id="KW-0378">Hydrolase</keyword>
<keyword evidence="6" id="KW-0472">Membrane</keyword>
<comment type="function">
    <text evidence="5">Removes the phosphate from trehalose 6-phosphate to produce free trehalose.</text>
</comment>
<feature type="transmembrane region" description="Helical" evidence="6">
    <location>
        <begin position="81"/>
        <end position="100"/>
    </location>
</feature>
<sequence length="587" mass="65847">MLRHERQPELRVGAEVLNDTKAASGILMCEAIVDRPGQVSPNLHKVCDYNSNMVNLQEVLFEKHFDERFLNGMRTWKRLKVLCAGIWHNLVLAPCAYLLFMATPAMLSAVYRVNDAVMVTGIKDGSPLLGTQGLEQGDITSINSCDIRNEGSWYDCLLESLHSQPSYCISPDFVHLNDESVPISHKSDGLVECCNADNKASNCFEYMEDINAEDVALPQHMCLNFRKVIENSFAYRHHQPTCPEGHCFKPMINNFTTIMQIRLDRKPDVIYIDHPADLTRTIRISQFVPKIGLFLLGCCTESTTSSDSGAAQQLSHFNVDSAPDKMSTPDFDQYLGSYIADGERIALILDYDGTLAEITAHPNLTQMTPQMKSTLQNIANSGKAFVAVISGRDVYGVKEKIGIENIVYSGNHGLEVLYPDGTKHNQGIPKEIADNFTKMIDQLTKELAKDGAWVEDKKVSLTFHYRQVDAKLVPELEARAKQIIESYGYRANQAHAAVEGKPPIKWNKGLAAEYILTDSFDTNWRQRKVIFAGDDTTDEDVMQAIKGSGRSFRVSKDPQVETHADFRIPSVEAVYQLLKWLEKKVTK</sequence>
<evidence type="ECO:0000256" key="1">
    <source>
        <dbReference type="ARBA" id="ARBA00000500"/>
    </source>
</evidence>
<gene>
    <name evidence="7" type="ORF">pipiens_002391</name>
</gene>
<dbReference type="GO" id="GO:0004805">
    <property type="term" value="F:trehalose-phosphatase activity"/>
    <property type="evidence" value="ECO:0007669"/>
    <property type="project" value="UniProtKB-EC"/>
</dbReference>
<comment type="similarity">
    <text evidence="3 5">Belongs to the trehalose phosphatase family.</text>
</comment>
<comment type="catalytic activity">
    <reaction evidence="1 5">
        <text>alpha,alpha-trehalose 6-phosphate + H2O = alpha,alpha-trehalose + phosphate</text>
        <dbReference type="Rhea" id="RHEA:23420"/>
        <dbReference type="ChEBI" id="CHEBI:15377"/>
        <dbReference type="ChEBI" id="CHEBI:16551"/>
        <dbReference type="ChEBI" id="CHEBI:43474"/>
        <dbReference type="ChEBI" id="CHEBI:58429"/>
        <dbReference type="EC" id="3.1.3.12"/>
    </reaction>
</comment>
<comment type="pathway">
    <text evidence="2 5">Glycan biosynthesis; trehalose biosynthesis.</text>
</comment>
<evidence type="ECO:0000256" key="2">
    <source>
        <dbReference type="ARBA" id="ARBA00005199"/>
    </source>
</evidence>